<dbReference type="PANTHER" id="PTHR38834">
    <property type="entry name" value="PERIPLASMIC SUBSTRATE BINDING PROTEIN FAMILY 3"/>
    <property type="match status" value="1"/>
</dbReference>
<dbReference type="PANTHER" id="PTHR38834:SF3">
    <property type="entry name" value="SOLUTE-BINDING PROTEIN FAMILY 3_N-TERMINAL DOMAIN-CONTAINING PROTEIN"/>
    <property type="match status" value="1"/>
</dbReference>
<evidence type="ECO:0000313" key="3">
    <source>
        <dbReference type="Proteomes" id="UP000569732"/>
    </source>
</evidence>
<protein>
    <submittedName>
        <fullName evidence="2">Transporter substrate-binding domain-containing protein</fullName>
    </submittedName>
</protein>
<dbReference type="AlphaFoldDB" id="A0A853HVG7"/>
<sequence length="247" mass="28016">MQPASHLFTSLLTVFLLNLFLIASPAYSNFDVITGELPPYAYTQNSQLTGVATDIVKAMMQQVGYKKLIVLRPWARAIKMSHGKNIMIFPIARLPYREKQYLWIGPILMDAFTFAVQKQNTQQYSSIKDFIPLKVGVNRGAPTAVRLQKLGFNNLQLVSSENINASMLLKGRFDAWYTTGLMTQHVVKQLNQPTNAVRIAFNDITIQMYIAASLNLVDASQRWQKTLDQLKQTGQYQKILAQYGIHQ</sequence>
<gene>
    <name evidence="2" type="ORF">H0A36_06970</name>
</gene>
<organism evidence="2 3">
    <name type="scientific">Spartinivicinus marinus</name>
    <dbReference type="NCBI Taxonomy" id="2994442"/>
    <lineage>
        <taxon>Bacteria</taxon>
        <taxon>Pseudomonadati</taxon>
        <taxon>Pseudomonadota</taxon>
        <taxon>Gammaproteobacteria</taxon>
        <taxon>Oceanospirillales</taxon>
        <taxon>Zooshikellaceae</taxon>
        <taxon>Spartinivicinus</taxon>
    </lineage>
</organism>
<comment type="caution">
    <text evidence="2">The sequence shown here is derived from an EMBL/GenBank/DDBJ whole genome shotgun (WGS) entry which is preliminary data.</text>
</comment>
<name>A0A853HVG7_9GAMM</name>
<accession>A0A853HVG7</accession>
<proteinExistence type="predicted"/>
<dbReference type="SMART" id="SM00062">
    <property type="entry name" value="PBPb"/>
    <property type="match status" value="1"/>
</dbReference>
<dbReference type="InterPro" id="IPR001638">
    <property type="entry name" value="Solute-binding_3/MltF_N"/>
</dbReference>
<dbReference type="EMBL" id="JACCKB010000007">
    <property type="protein sequence ID" value="NYZ65750.1"/>
    <property type="molecule type" value="Genomic_DNA"/>
</dbReference>
<reference evidence="2 3" key="1">
    <citation type="submission" date="2020-07" db="EMBL/GenBank/DDBJ databases">
        <title>Endozoicomonas sp. nov., isolated from sediment.</title>
        <authorList>
            <person name="Gu T."/>
        </authorList>
    </citation>
    <scope>NUCLEOTIDE SEQUENCE [LARGE SCALE GENOMIC DNA]</scope>
    <source>
        <strain evidence="2 3">SM1973</strain>
    </source>
</reference>
<dbReference type="Pfam" id="PF00497">
    <property type="entry name" value="SBP_bac_3"/>
    <property type="match status" value="1"/>
</dbReference>
<feature type="domain" description="Solute-binding protein family 3/N-terminal" evidence="1">
    <location>
        <begin position="29"/>
        <end position="246"/>
    </location>
</feature>
<dbReference type="Gene3D" id="3.40.190.10">
    <property type="entry name" value="Periplasmic binding protein-like II"/>
    <property type="match status" value="2"/>
</dbReference>
<evidence type="ECO:0000313" key="2">
    <source>
        <dbReference type="EMBL" id="NYZ65750.1"/>
    </source>
</evidence>
<evidence type="ECO:0000259" key="1">
    <source>
        <dbReference type="SMART" id="SM00062"/>
    </source>
</evidence>
<dbReference type="RefSeq" id="WP_180567774.1">
    <property type="nucleotide sequence ID" value="NZ_JACCKB010000007.1"/>
</dbReference>
<dbReference type="Proteomes" id="UP000569732">
    <property type="component" value="Unassembled WGS sequence"/>
</dbReference>
<dbReference type="SUPFAM" id="SSF53850">
    <property type="entry name" value="Periplasmic binding protein-like II"/>
    <property type="match status" value="1"/>
</dbReference>
<keyword evidence="3" id="KW-1185">Reference proteome</keyword>